<evidence type="ECO:0000256" key="6">
    <source>
        <dbReference type="ARBA" id="ARBA00022777"/>
    </source>
</evidence>
<dbReference type="Proteomes" id="UP000032027">
    <property type="component" value="Chromosome"/>
</dbReference>
<feature type="domain" description="Aspartate/glutamate/uridylate kinase" evidence="12">
    <location>
        <begin position="2"/>
        <end position="223"/>
    </location>
</feature>
<evidence type="ECO:0000313" key="14">
    <source>
        <dbReference type="Proteomes" id="UP000032027"/>
    </source>
</evidence>
<dbReference type="STRING" id="1582439.NPIRD3C_0716"/>
<feature type="binding site" evidence="10">
    <location>
        <position position="205"/>
    </location>
    <ligand>
        <name>ATP</name>
        <dbReference type="ChEBI" id="CHEBI:30616"/>
    </ligand>
</feature>
<evidence type="ECO:0000256" key="3">
    <source>
        <dbReference type="ARBA" id="ARBA00017267"/>
    </source>
</evidence>
<evidence type="ECO:0000256" key="8">
    <source>
        <dbReference type="ARBA" id="ARBA00023229"/>
    </source>
</evidence>
<keyword evidence="5 10" id="KW-0547">Nucleotide-binding</keyword>
<dbReference type="InterPro" id="IPR024192">
    <property type="entry name" value="Fosfomycin_R_FomA-type"/>
</dbReference>
<reference evidence="13 14" key="2">
    <citation type="journal article" date="2016" name="ISME J.">
        <title>Physiological and genomic characterization of two novel marine thaumarchaeal strains indicates niche differentiation.</title>
        <authorList>
            <person name="Bayer B."/>
            <person name="Vojvoda J."/>
            <person name="Offre P."/>
            <person name="Alves R.J."/>
            <person name="Elisabeth N.H."/>
            <person name="Garcia J.A."/>
            <person name="Volland J.M."/>
            <person name="Srivastava A."/>
            <person name="Schleper C."/>
            <person name="Herndl G.J."/>
        </authorList>
    </citation>
    <scope>NUCLEOTIDE SEQUENCE [LARGE SCALE GENOMIC DNA]</scope>
    <source>
        <strain evidence="13 14">D3C</strain>
    </source>
</reference>
<dbReference type="PIRSF" id="PIRSF016496">
    <property type="entry name" value="Kin_FomA"/>
    <property type="match status" value="1"/>
</dbReference>
<dbReference type="Pfam" id="PF00696">
    <property type="entry name" value="AA_kinase"/>
    <property type="match status" value="1"/>
</dbReference>
<protein>
    <recommendedName>
        <fullName evidence="3">Isopentenyl phosphate kinase</fullName>
        <ecNumber evidence="2">2.7.4.26</ecNumber>
    </recommendedName>
</protein>
<evidence type="ECO:0000256" key="2">
    <source>
        <dbReference type="ARBA" id="ARBA00012908"/>
    </source>
</evidence>
<feature type="binding site" evidence="10">
    <location>
        <position position="46"/>
    </location>
    <ligand>
        <name>ATP</name>
        <dbReference type="ChEBI" id="CHEBI:30616"/>
    </ligand>
</feature>
<dbReference type="GO" id="GO:0016114">
    <property type="term" value="P:terpenoid biosynthetic process"/>
    <property type="evidence" value="ECO:0007669"/>
    <property type="project" value="TreeGrafter"/>
</dbReference>
<keyword evidence="14" id="KW-1185">Reference proteome</keyword>
<dbReference type="GO" id="GO:0005829">
    <property type="term" value="C:cytosol"/>
    <property type="evidence" value="ECO:0007669"/>
    <property type="project" value="TreeGrafter"/>
</dbReference>
<keyword evidence="8" id="KW-0414">Isoprene biosynthesis</keyword>
<name>A0A0C5BY86_9ARCH</name>
<evidence type="ECO:0000256" key="10">
    <source>
        <dbReference type="PIRSR" id="PIRSR016496-1"/>
    </source>
</evidence>
<evidence type="ECO:0000256" key="1">
    <source>
        <dbReference type="ARBA" id="ARBA00010540"/>
    </source>
</evidence>
<keyword evidence="4" id="KW-0808">Transferase</keyword>
<dbReference type="GO" id="GO:0102043">
    <property type="term" value="F:isopentenyl phosphate kinase activity"/>
    <property type="evidence" value="ECO:0007669"/>
    <property type="project" value="UniProtKB-EC"/>
</dbReference>
<comment type="similarity">
    <text evidence="1">Belongs to the isopentenyl phosphate kinase family.</text>
</comment>
<feature type="binding site" evidence="10">
    <location>
        <position position="146"/>
    </location>
    <ligand>
        <name>substrate</name>
    </ligand>
</feature>
<dbReference type="AlphaFoldDB" id="A0A0C5BY86"/>
<dbReference type="GO" id="GO:0016301">
    <property type="term" value="F:kinase activity"/>
    <property type="evidence" value="ECO:0007669"/>
    <property type="project" value="UniProtKB-KW"/>
</dbReference>
<dbReference type="Gene3D" id="3.40.1160.10">
    <property type="entry name" value="Acetylglutamate kinase-like"/>
    <property type="match status" value="1"/>
</dbReference>
<evidence type="ECO:0000256" key="11">
    <source>
        <dbReference type="PIRSR" id="PIRSR016496-2"/>
    </source>
</evidence>
<dbReference type="EMBL" id="CP010868">
    <property type="protein sequence ID" value="AJM91930.1"/>
    <property type="molecule type" value="Genomic_DNA"/>
</dbReference>
<evidence type="ECO:0000256" key="5">
    <source>
        <dbReference type="ARBA" id="ARBA00022741"/>
    </source>
</evidence>
<dbReference type="KEGG" id="nid:NPIRD3C_0716"/>
<evidence type="ECO:0000256" key="4">
    <source>
        <dbReference type="ARBA" id="ARBA00022679"/>
    </source>
</evidence>
<dbReference type="OrthoDB" id="15328at2157"/>
<dbReference type="EC" id="2.7.4.26" evidence="2"/>
<dbReference type="PANTHER" id="PTHR43654">
    <property type="entry name" value="GLUTAMATE 5-KINASE"/>
    <property type="match status" value="1"/>
</dbReference>
<organism evidence="13 14">
    <name type="scientific">Nitrosopumilus piranensis</name>
    <dbReference type="NCBI Taxonomy" id="1582439"/>
    <lineage>
        <taxon>Archaea</taxon>
        <taxon>Nitrososphaerota</taxon>
        <taxon>Nitrososphaeria</taxon>
        <taxon>Nitrosopumilales</taxon>
        <taxon>Nitrosopumilaceae</taxon>
        <taxon>Nitrosopumilus</taxon>
    </lineage>
</organism>
<dbReference type="RefSeq" id="WP_148702859.1">
    <property type="nucleotide sequence ID" value="NZ_CP010868.1"/>
</dbReference>
<feature type="binding site" evidence="10">
    <location>
        <position position="50"/>
    </location>
    <ligand>
        <name>substrate</name>
    </ligand>
</feature>
<feature type="site" description="Transition state stabilizer" evidence="11">
    <location>
        <position position="14"/>
    </location>
</feature>
<reference evidence="14" key="1">
    <citation type="submission" date="2015-02" db="EMBL/GenBank/DDBJ databases">
        <title>Characterization of two novel Thaumarchaeota isolated from the Northern Adriatic Sea.</title>
        <authorList>
            <person name="Bayer B."/>
            <person name="Vojvoda J."/>
            <person name="Offre P."/>
            <person name="Srivastava A."/>
            <person name="Elisabeth N."/>
            <person name="Garcia J.A.L."/>
            <person name="Schleper C."/>
            <person name="Herndl G.J."/>
        </authorList>
    </citation>
    <scope>NUCLEOTIDE SEQUENCE [LARGE SCALE GENOMIC DNA]</scope>
    <source>
        <strain evidence="14">D3C</strain>
    </source>
</reference>
<proteinExistence type="inferred from homology"/>
<gene>
    <name evidence="13" type="ORF">NPIRD3C_0716</name>
</gene>
<reference evidence="13 14" key="3">
    <citation type="journal article" date="2019" name="Int. J. Syst. Evol. Microbiol.">
        <title>Nitrosopumilus adriaticus sp. nov. and Nitrosopumilus piranensis sp. nov., two ammonia-oxidizing archaea from the Adriatic Sea and members of the class Nitrososphaeria.</title>
        <authorList>
            <person name="Bayer B."/>
            <person name="Vojvoda J."/>
            <person name="Reinthaler T."/>
            <person name="Reyes C."/>
            <person name="Pinto M."/>
            <person name="Herndl G.J."/>
        </authorList>
    </citation>
    <scope>NUCLEOTIDE SEQUENCE [LARGE SCALE GENOMIC DNA]</scope>
    <source>
        <strain evidence="13 14">D3C</strain>
    </source>
</reference>
<dbReference type="GO" id="GO:0005524">
    <property type="term" value="F:ATP binding"/>
    <property type="evidence" value="ECO:0007669"/>
    <property type="project" value="UniProtKB-KW"/>
</dbReference>
<evidence type="ECO:0000256" key="9">
    <source>
        <dbReference type="ARBA" id="ARBA00049063"/>
    </source>
</evidence>
<feature type="binding site" evidence="10">
    <location>
        <begin position="5"/>
        <end position="9"/>
    </location>
    <ligand>
        <name>ATP</name>
        <dbReference type="ChEBI" id="CHEBI:30616"/>
    </ligand>
</feature>
<feature type="binding site" evidence="10">
    <location>
        <position position="45"/>
    </location>
    <ligand>
        <name>substrate</name>
    </ligand>
</feature>
<dbReference type="SUPFAM" id="SSF53633">
    <property type="entry name" value="Carbamate kinase-like"/>
    <property type="match status" value="1"/>
</dbReference>
<evidence type="ECO:0000259" key="12">
    <source>
        <dbReference type="Pfam" id="PF00696"/>
    </source>
</evidence>
<dbReference type="InterPro" id="IPR001048">
    <property type="entry name" value="Asp/Glu/Uridylate_kinase"/>
</dbReference>
<dbReference type="NCBIfam" id="NF040647">
    <property type="entry name" value="IPPK_Arch"/>
    <property type="match status" value="1"/>
</dbReference>
<keyword evidence="7 10" id="KW-0067">ATP-binding</keyword>
<dbReference type="PATRIC" id="fig|1582439.9.peg.732"/>
<keyword evidence="6 13" id="KW-0418">Kinase</keyword>
<accession>A0A0C5BY86</accession>
<feature type="binding site" evidence="10">
    <location>
        <position position="201"/>
    </location>
    <ligand>
        <name>ATP</name>
        <dbReference type="ChEBI" id="CHEBI:30616"/>
    </ligand>
</feature>
<dbReference type="InterPro" id="IPR036393">
    <property type="entry name" value="AceGlu_kinase-like_sf"/>
</dbReference>
<evidence type="ECO:0000313" key="13">
    <source>
        <dbReference type="EMBL" id="AJM91930.1"/>
    </source>
</evidence>
<comment type="catalytic activity">
    <reaction evidence="9">
        <text>isopentenyl phosphate + ATP = isopentenyl diphosphate + ADP</text>
        <dbReference type="Rhea" id="RHEA:33963"/>
        <dbReference type="ChEBI" id="CHEBI:30616"/>
        <dbReference type="ChEBI" id="CHEBI:65078"/>
        <dbReference type="ChEBI" id="CHEBI:128769"/>
        <dbReference type="ChEBI" id="CHEBI:456216"/>
        <dbReference type="EC" id="2.7.4.26"/>
    </reaction>
</comment>
<dbReference type="GeneID" id="41599881"/>
<dbReference type="PANTHER" id="PTHR43654:SF1">
    <property type="entry name" value="ISOPENTENYL PHOSPHATE KINASE"/>
    <property type="match status" value="1"/>
</dbReference>
<sequence length="247" mass="27873">MILIKLGGSIITNKEKPLSPRKKTIDNLAKNLKKIKEPIVIVHGGGSYGHYWSVKYDMHTKEKKYDLKGVAIVKNSMIELNKIILDSFLKNKLNPYCLPPTDFMTGNKPIIKKVREIEKIAKSGLIPVTFGDALWYGQNKTFILSGDKIMTHLAKTLKPKICIFALNEDGVYSDLKSKKLIHELKGEHPSISENKMDVTGGMTRKIQEASKISKMGMNVFFVNGNKPKRIVKAVKNRKFEGTLFRGK</sequence>
<dbReference type="HOGENOM" id="CLU_070213_0_0_2"/>
<evidence type="ECO:0000256" key="7">
    <source>
        <dbReference type="ARBA" id="ARBA00022840"/>
    </source>
</evidence>